<dbReference type="AlphaFoldDB" id="A0A916VRR0"/>
<reference evidence="2" key="1">
    <citation type="journal article" date="2014" name="Int. J. Syst. Evol. Microbiol.">
        <title>Complete genome sequence of Corynebacterium casei LMG S-19264T (=DSM 44701T), isolated from a smear-ripened cheese.</title>
        <authorList>
            <consortium name="US DOE Joint Genome Institute (JGI-PGF)"/>
            <person name="Walter F."/>
            <person name="Albersmeier A."/>
            <person name="Kalinowski J."/>
            <person name="Ruckert C."/>
        </authorList>
    </citation>
    <scope>NUCLEOTIDE SEQUENCE</scope>
    <source>
        <strain evidence="2">CGMCC 1.15880</strain>
    </source>
</reference>
<feature type="transmembrane region" description="Helical" evidence="1">
    <location>
        <begin position="85"/>
        <end position="103"/>
    </location>
</feature>
<feature type="transmembrane region" description="Helical" evidence="1">
    <location>
        <begin position="44"/>
        <end position="64"/>
    </location>
</feature>
<keyword evidence="1" id="KW-1133">Transmembrane helix</keyword>
<protein>
    <submittedName>
        <fullName evidence="2">Uncharacterized protein</fullName>
    </submittedName>
</protein>
<sequence>MTEVLRILIAPLVWLASFSAIYGLHGLLCQNALAAVAGFPAERAVLMAAYGVAIALQIILLWILHHPRFAAPSGLLRFVSRASGWTGLIASVWTLFPVVALPTCF</sequence>
<gene>
    <name evidence="2" type="ORF">GCM10011498_27800</name>
</gene>
<evidence type="ECO:0000313" key="3">
    <source>
        <dbReference type="Proteomes" id="UP000628017"/>
    </source>
</evidence>
<evidence type="ECO:0000256" key="1">
    <source>
        <dbReference type="SAM" id="Phobius"/>
    </source>
</evidence>
<proteinExistence type="predicted"/>
<accession>A0A916VRR0</accession>
<keyword evidence="1" id="KW-0812">Transmembrane</keyword>
<dbReference type="Proteomes" id="UP000628017">
    <property type="component" value="Unassembled WGS sequence"/>
</dbReference>
<reference evidence="2" key="2">
    <citation type="submission" date="2020-09" db="EMBL/GenBank/DDBJ databases">
        <authorList>
            <person name="Sun Q."/>
            <person name="Zhou Y."/>
        </authorList>
    </citation>
    <scope>NUCLEOTIDE SEQUENCE</scope>
    <source>
        <strain evidence="2">CGMCC 1.15880</strain>
    </source>
</reference>
<name>A0A916VRR0_9RHOB</name>
<keyword evidence="1" id="KW-0472">Membrane</keyword>
<evidence type="ECO:0000313" key="2">
    <source>
        <dbReference type="EMBL" id="GGA25356.1"/>
    </source>
</evidence>
<dbReference type="EMBL" id="BMKA01000004">
    <property type="protein sequence ID" value="GGA25356.1"/>
    <property type="molecule type" value="Genomic_DNA"/>
</dbReference>
<organism evidence="2 3">
    <name type="scientific">Neptunicoccus cionae</name>
    <dbReference type="NCBI Taxonomy" id="2035344"/>
    <lineage>
        <taxon>Bacteria</taxon>
        <taxon>Pseudomonadati</taxon>
        <taxon>Pseudomonadota</taxon>
        <taxon>Alphaproteobacteria</taxon>
        <taxon>Rhodobacterales</taxon>
        <taxon>Paracoccaceae</taxon>
        <taxon>Neptunicoccus</taxon>
    </lineage>
</organism>
<dbReference type="RefSeq" id="WP_188676548.1">
    <property type="nucleotide sequence ID" value="NZ_BMKA01000004.1"/>
</dbReference>
<comment type="caution">
    <text evidence="2">The sequence shown here is derived from an EMBL/GenBank/DDBJ whole genome shotgun (WGS) entry which is preliminary data.</text>
</comment>
<keyword evidence="3" id="KW-1185">Reference proteome</keyword>